<dbReference type="SMART" id="SM00382">
    <property type="entry name" value="AAA"/>
    <property type="match status" value="1"/>
</dbReference>
<accession>A0A2K1NWJ2</accession>
<organism evidence="9 10">
    <name type="scientific">Petrotoga olearia DSM 13574</name>
    <dbReference type="NCBI Taxonomy" id="1122955"/>
    <lineage>
        <taxon>Bacteria</taxon>
        <taxon>Thermotogati</taxon>
        <taxon>Thermotogota</taxon>
        <taxon>Thermotogae</taxon>
        <taxon>Petrotogales</taxon>
        <taxon>Petrotogaceae</taxon>
        <taxon>Petrotoga</taxon>
    </lineage>
</organism>
<evidence type="ECO:0000256" key="2">
    <source>
        <dbReference type="ARBA" id="ARBA00005417"/>
    </source>
</evidence>
<evidence type="ECO:0000256" key="1">
    <source>
        <dbReference type="ARBA" id="ARBA00004202"/>
    </source>
</evidence>
<dbReference type="AlphaFoldDB" id="A0A2K1NWJ2"/>
<dbReference type="InterPro" id="IPR003593">
    <property type="entry name" value="AAA+_ATPase"/>
</dbReference>
<dbReference type="SUPFAM" id="SSF52540">
    <property type="entry name" value="P-loop containing nucleoside triphosphate hydrolases"/>
    <property type="match status" value="1"/>
</dbReference>
<evidence type="ECO:0000313" key="9">
    <source>
        <dbReference type="EMBL" id="PNR94904.1"/>
    </source>
</evidence>
<evidence type="ECO:0000256" key="5">
    <source>
        <dbReference type="ARBA" id="ARBA00022741"/>
    </source>
</evidence>
<comment type="subcellular location">
    <subcellularLocation>
        <location evidence="1">Cell membrane</location>
        <topology evidence="1">Peripheral membrane protein</topology>
    </subcellularLocation>
</comment>
<evidence type="ECO:0000313" key="10">
    <source>
        <dbReference type="Proteomes" id="UP000236434"/>
    </source>
</evidence>
<evidence type="ECO:0000256" key="3">
    <source>
        <dbReference type="ARBA" id="ARBA00022448"/>
    </source>
</evidence>
<dbReference type="GO" id="GO:0005524">
    <property type="term" value="F:ATP binding"/>
    <property type="evidence" value="ECO:0007669"/>
    <property type="project" value="UniProtKB-KW"/>
</dbReference>
<dbReference type="Proteomes" id="UP000236434">
    <property type="component" value="Unassembled WGS sequence"/>
</dbReference>
<evidence type="ECO:0000256" key="7">
    <source>
        <dbReference type="ARBA" id="ARBA00023136"/>
    </source>
</evidence>
<keyword evidence="4" id="KW-1003">Cell membrane</keyword>
<dbReference type="RefSeq" id="WP_103067535.1">
    <property type="nucleotide sequence ID" value="NZ_AZRL01000022.1"/>
</dbReference>
<keyword evidence="7" id="KW-0472">Membrane</keyword>
<keyword evidence="3" id="KW-0813">Transport</keyword>
<evidence type="ECO:0000256" key="4">
    <source>
        <dbReference type="ARBA" id="ARBA00022475"/>
    </source>
</evidence>
<proteinExistence type="inferred from homology"/>
<reference evidence="9 10" key="1">
    <citation type="submission" date="2013-12" db="EMBL/GenBank/DDBJ databases">
        <title>Comparative genomics of Petrotoga isolates.</title>
        <authorList>
            <person name="Nesbo C.L."/>
            <person name="Charchuk R."/>
            <person name="Chow K."/>
        </authorList>
    </citation>
    <scope>NUCLEOTIDE SEQUENCE [LARGE SCALE GENOMIC DNA]</scope>
    <source>
        <strain evidence="9 10">DSM 13574</strain>
    </source>
</reference>
<dbReference type="Pfam" id="PF00005">
    <property type="entry name" value="ABC_tran"/>
    <property type="match status" value="1"/>
</dbReference>
<dbReference type="NCBIfam" id="TIGR01727">
    <property type="entry name" value="oligo_HPY"/>
    <property type="match status" value="1"/>
</dbReference>
<comment type="caution">
    <text evidence="9">The sequence shown here is derived from an EMBL/GenBank/DDBJ whole genome shotgun (WGS) entry which is preliminary data.</text>
</comment>
<keyword evidence="5" id="KW-0547">Nucleotide-binding</keyword>
<dbReference type="InterPro" id="IPR027417">
    <property type="entry name" value="P-loop_NTPase"/>
</dbReference>
<dbReference type="OrthoDB" id="9806285at2"/>
<dbReference type="PANTHER" id="PTHR43297">
    <property type="entry name" value="OLIGOPEPTIDE TRANSPORT ATP-BINDING PROTEIN APPD"/>
    <property type="match status" value="1"/>
</dbReference>
<dbReference type="Pfam" id="PF08352">
    <property type="entry name" value="oligo_HPY"/>
    <property type="match status" value="1"/>
</dbReference>
<dbReference type="PROSITE" id="PS00211">
    <property type="entry name" value="ABC_TRANSPORTER_1"/>
    <property type="match status" value="1"/>
</dbReference>
<dbReference type="PROSITE" id="PS50893">
    <property type="entry name" value="ABC_TRANSPORTER_2"/>
    <property type="match status" value="1"/>
</dbReference>
<dbReference type="CDD" id="cd03257">
    <property type="entry name" value="ABC_NikE_OppD_transporters"/>
    <property type="match status" value="1"/>
</dbReference>
<dbReference type="FunFam" id="3.40.50.300:FF:000016">
    <property type="entry name" value="Oligopeptide ABC transporter ATP-binding component"/>
    <property type="match status" value="1"/>
</dbReference>
<dbReference type="InterPro" id="IPR017871">
    <property type="entry name" value="ABC_transporter-like_CS"/>
</dbReference>
<dbReference type="GO" id="GO:0015833">
    <property type="term" value="P:peptide transport"/>
    <property type="evidence" value="ECO:0007669"/>
    <property type="project" value="InterPro"/>
</dbReference>
<dbReference type="GO" id="GO:0016887">
    <property type="term" value="F:ATP hydrolysis activity"/>
    <property type="evidence" value="ECO:0007669"/>
    <property type="project" value="InterPro"/>
</dbReference>
<dbReference type="EMBL" id="AZRL01000022">
    <property type="protein sequence ID" value="PNR94904.1"/>
    <property type="molecule type" value="Genomic_DNA"/>
</dbReference>
<gene>
    <name evidence="9" type="ORF">X929_08410</name>
</gene>
<keyword evidence="6" id="KW-0067">ATP-binding</keyword>
<evidence type="ECO:0000259" key="8">
    <source>
        <dbReference type="PROSITE" id="PS50893"/>
    </source>
</evidence>
<evidence type="ECO:0000256" key="6">
    <source>
        <dbReference type="ARBA" id="ARBA00022840"/>
    </source>
</evidence>
<comment type="similarity">
    <text evidence="2">Belongs to the ABC transporter superfamily.</text>
</comment>
<sequence length="329" mass="36928">MLEVKNLKVYYRSEDGIIKAVDDVSFNVKDGETLGLVGESGCGKSTLGQAIMKILPLNAQLYGEIILNGQNITKMNEKQMREIRGRDITMIFQDPMTSLNPIMKVKDLFVEIVRSHFPDISKEKAIEMGGSVLKDVGIDPSRMNQYTFQFSGGMRQRVMIALGLVLKPSFVISDEPTTSLDVIVQAQIIELMNKLRDEYQMSMLLITHDLGVVAQLADKIGVMYAGHLVEISSKENIYYNPKHPYTKALLDSIPNTDINDKDLKYIPGSPPDLGKPPKGCRFAPRCEYAMDICHEQEPKSFLIEGSEVKCWLYENSQYLNHVNVGGIND</sequence>
<name>A0A2K1NWJ2_9BACT</name>
<dbReference type="GO" id="GO:0005886">
    <property type="term" value="C:plasma membrane"/>
    <property type="evidence" value="ECO:0007669"/>
    <property type="project" value="UniProtKB-SubCell"/>
</dbReference>
<protein>
    <submittedName>
        <fullName evidence="9">Peptide ABC transporter ATPase</fullName>
    </submittedName>
</protein>
<dbReference type="PANTHER" id="PTHR43297:SF2">
    <property type="entry name" value="DIPEPTIDE TRANSPORT ATP-BINDING PROTEIN DPPD"/>
    <property type="match status" value="1"/>
</dbReference>
<dbReference type="InterPro" id="IPR050388">
    <property type="entry name" value="ABC_Ni/Peptide_Import"/>
</dbReference>
<feature type="domain" description="ABC transporter" evidence="8">
    <location>
        <begin position="4"/>
        <end position="250"/>
    </location>
</feature>
<dbReference type="Gene3D" id="3.40.50.300">
    <property type="entry name" value="P-loop containing nucleotide triphosphate hydrolases"/>
    <property type="match status" value="1"/>
</dbReference>
<dbReference type="InterPro" id="IPR003439">
    <property type="entry name" value="ABC_transporter-like_ATP-bd"/>
</dbReference>
<dbReference type="InterPro" id="IPR013563">
    <property type="entry name" value="Oligopep_ABC_C"/>
</dbReference>